<reference evidence="1" key="1">
    <citation type="submission" date="2021-06" db="EMBL/GenBank/DDBJ databases">
        <authorList>
            <person name="Kallberg Y."/>
            <person name="Tangrot J."/>
            <person name="Rosling A."/>
        </authorList>
    </citation>
    <scope>NUCLEOTIDE SEQUENCE</scope>
    <source>
        <strain evidence="1">MA461A</strain>
    </source>
</reference>
<organism evidence="1 2">
    <name type="scientific">Racocetra persica</name>
    <dbReference type="NCBI Taxonomy" id="160502"/>
    <lineage>
        <taxon>Eukaryota</taxon>
        <taxon>Fungi</taxon>
        <taxon>Fungi incertae sedis</taxon>
        <taxon>Mucoromycota</taxon>
        <taxon>Glomeromycotina</taxon>
        <taxon>Glomeromycetes</taxon>
        <taxon>Diversisporales</taxon>
        <taxon>Gigasporaceae</taxon>
        <taxon>Racocetra</taxon>
    </lineage>
</organism>
<evidence type="ECO:0000313" key="1">
    <source>
        <dbReference type="EMBL" id="CAG8746100.1"/>
    </source>
</evidence>
<dbReference type="EMBL" id="CAJVQC010030622">
    <property type="protein sequence ID" value="CAG8746100.1"/>
    <property type="molecule type" value="Genomic_DNA"/>
</dbReference>
<evidence type="ECO:0000313" key="2">
    <source>
        <dbReference type="Proteomes" id="UP000789920"/>
    </source>
</evidence>
<accession>A0ACA9QEA3</accession>
<name>A0ACA9QEA3_9GLOM</name>
<proteinExistence type="predicted"/>
<keyword evidence="2" id="KW-1185">Reference proteome</keyword>
<dbReference type="Proteomes" id="UP000789920">
    <property type="component" value="Unassembled WGS sequence"/>
</dbReference>
<protein>
    <submittedName>
        <fullName evidence="1">36265_t:CDS:1</fullName>
    </submittedName>
</protein>
<gene>
    <name evidence="1" type="ORF">RPERSI_LOCUS13673</name>
</gene>
<comment type="caution">
    <text evidence="1">The sequence shown here is derived from an EMBL/GenBank/DDBJ whole genome shotgun (WGS) entry which is preliminary data.</text>
</comment>
<sequence>MSFTKKETQNENKSLAKPQSSFLESLARMLPLLTLTFEQFTGQPIPQMSGTIADIAASLLQIQQTQQTILQKITDLEKNCAEQFIHQEQQLTSLQKVSALVSTEKTKAIHFANPKTGSIAIGLAAGYALYKFGILQKLLKGVGQMFRKKDENSDSSNSQSTSI</sequence>